<reference evidence="5" key="1">
    <citation type="submission" date="2019-12" db="EMBL/GenBank/DDBJ databases">
        <authorList>
            <person name="Scholes J."/>
        </authorList>
    </citation>
    <scope>NUCLEOTIDE SEQUENCE</scope>
</reference>
<protein>
    <submittedName>
        <fullName evidence="5">Pollen-specific protein-like</fullName>
    </submittedName>
</protein>
<proteinExistence type="inferred from homology"/>
<sequence length="355" mass="39442">MARWAAAEWDDWKQTQQGNNKNDAPPSTTPAGLVAPSHCPCEAQGVGGTPHGRQISILERRSTEGVYIKQSANFVITGKENKVLKLWMYGLHQDLWAWNVKLNTTLMLLGFKRSTSEHIIHIRQNDESKLMVGVYVDVLVITRSSCSDIKSFKMEMATTQDSGEEGHGWCSPCYVPMEARLILRKFSSEFAVDQTGYKSIVRSLSVAHSGSAIAPKFLVEGQVYCEVCRTNFINKLSEPMPGASVRLQCRGEEEGNITYSQEGVTDDEGMYHLTVEGDHGEEECAVTLFKSSRADCSEVPDEGWATRPSSKVILTRNSGFHDDTRHANPIAFTTKKAAPKCGHLLKELQIMPNEL</sequence>
<accession>A0A9N7MK20</accession>
<feature type="region of interest" description="Disordered" evidence="3">
    <location>
        <begin position="1"/>
        <end position="34"/>
    </location>
</feature>
<comment type="caution">
    <text evidence="5">The sequence shown here is derived from an EMBL/GenBank/DDBJ whole genome shotgun (WGS) entry which is preliminary data.</text>
</comment>
<evidence type="ECO:0000313" key="6">
    <source>
        <dbReference type="Proteomes" id="UP001153555"/>
    </source>
</evidence>
<evidence type="ECO:0000256" key="1">
    <source>
        <dbReference type="ARBA" id="ARBA00010049"/>
    </source>
</evidence>
<dbReference type="Pfam" id="PF07727">
    <property type="entry name" value="RVT_2"/>
    <property type="match status" value="1"/>
</dbReference>
<feature type="domain" description="Reverse transcriptase Ty1/copia-type" evidence="4">
    <location>
        <begin position="63"/>
        <end position="159"/>
    </location>
</feature>
<dbReference type="InterPro" id="IPR013103">
    <property type="entry name" value="RVT_2"/>
</dbReference>
<evidence type="ECO:0000256" key="2">
    <source>
        <dbReference type="ARBA" id="ARBA00023157"/>
    </source>
</evidence>
<organism evidence="5 6">
    <name type="scientific">Striga hermonthica</name>
    <name type="common">Purple witchweed</name>
    <name type="synonym">Buchnera hermonthica</name>
    <dbReference type="NCBI Taxonomy" id="68872"/>
    <lineage>
        <taxon>Eukaryota</taxon>
        <taxon>Viridiplantae</taxon>
        <taxon>Streptophyta</taxon>
        <taxon>Embryophyta</taxon>
        <taxon>Tracheophyta</taxon>
        <taxon>Spermatophyta</taxon>
        <taxon>Magnoliopsida</taxon>
        <taxon>eudicotyledons</taxon>
        <taxon>Gunneridae</taxon>
        <taxon>Pentapetalae</taxon>
        <taxon>asterids</taxon>
        <taxon>lamiids</taxon>
        <taxon>Lamiales</taxon>
        <taxon>Orobanchaceae</taxon>
        <taxon>Buchnereae</taxon>
        <taxon>Striga</taxon>
    </lineage>
</organism>
<dbReference type="AlphaFoldDB" id="A0A9N7MK20"/>
<evidence type="ECO:0000313" key="5">
    <source>
        <dbReference type="EMBL" id="CAA0808802.1"/>
    </source>
</evidence>
<dbReference type="PANTHER" id="PTHR31614:SF24">
    <property type="entry name" value="OLEE1-LIKE PROTEIN"/>
    <property type="match status" value="1"/>
</dbReference>
<keyword evidence="2" id="KW-1015">Disulfide bond</keyword>
<dbReference type="Proteomes" id="UP001153555">
    <property type="component" value="Unassembled WGS sequence"/>
</dbReference>
<dbReference type="EMBL" id="CACSLK010003174">
    <property type="protein sequence ID" value="CAA0808802.1"/>
    <property type="molecule type" value="Genomic_DNA"/>
</dbReference>
<comment type="similarity">
    <text evidence="1">Belongs to the Ole e I family.</text>
</comment>
<name>A0A9N7MK20_STRHE</name>
<evidence type="ECO:0000256" key="3">
    <source>
        <dbReference type="SAM" id="MobiDB-lite"/>
    </source>
</evidence>
<keyword evidence="6" id="KW-1185">Reference proteome</keyword>
<feature type="compositionally biased region" description="Polar residues" evidence="3">
    <location>
        <begin position="14"/>
        <end position="30"/>
    </location>
</feature>
<dbReference type="OrthoDB" id="1888725at2759"/>
<gene>
    <name evidence="5" type="ORF">SHERM_11028</name>
</gene>
<dbReference type="InterPro" id="IPR006041">
    <property type="entry name" value="Pollen_Ole_e1_allergen"/>
</dbReference>
<dbReference type="PANTHER" id="PTHR31614">
    <property type="entry name" value="PROTEIN DOWNSTREAM OF FLC-RELATED"/>
    <property type="match status" value="1"/>
</dbReference>
<dbReference type="Pfam" id="PF01190">
    <property type="entry name" value="Pollen_Ole_e_1"/>
    <property type="match status" value="1"/>
</dbReference>
<evidence type="ECO:0000259" key="4">
    <source>
        <dbReference type="Pfam" id="PF07727"/>
    </source>
</evidence>